<dbReference type="EMBL" id="LXQA010146190">
    <property type="protein sequence ID" value="MCI25261.1"/>
    <property type="molecule type" value="Genomic_DNA"/>
</dbReference>
<organism evidence="1 2">
    <name type="scientific">Trifolium medium</name>
    <dbReference type="NCBI Taxonomy" id="97028"/>
    <lineage>
        <taxon>Eukaryota</taxon>
        <taxon>Viridiplantae</taxon>
        <taxon>Streptophyta</taxon>
        <taxon>Embryophyta</taxon>
        <taxon>Tracheophyta</taxon>
        <taxon>Spermatophyta</taxon>
        <taxon>Magnoliopsida</taxon>
        <taxon>eudicotyledons</taxon>
        <taxon>Gunneridae</taxon>
        <taxon>Pentapetalae</taxon>
        <taxon>rosids</taxon>
        <taxon>fabids</taxon>
        <taxon>Fabales</taxon>
        <taxon>Fabaceae</taxon>
        <taxon>Papilionoideae</taxon>
        <taxon>50 kb inversion clade</taxon>
        <taxon>NPAAA clade</taxon>
        <taxon>Hologalegina</taxon>
        <taxon>IRL clade</taxon>
        <taxon>Trifolieae</taxon>
        <taxon>Trifolium</taxon>
    </lineage>
</organism>
<feature type="non-terminal residue" evidence="1">
    <location>
        <position position="118"/>
    </location>
</feature>
<evidence type="ECO:0000313" key="1">
    <source>
        <dbReference type="EMBL" id="MCI25261.1"/>
    </source>
</evidence>
<reference evidence="1 2" key="1">
    <citation type="journal article" date="2018" name="Front. Plant Sci.">
        <title>Red Clover (Trifolium pratense) and Zigzag Clover (T. medium) - A Picture of Genomic Similarities and Differences.</title>
        <authorList>
            <person name="Dluhosova J."/>
            <person name="Istvanek J."/>
            <person name="Nedelnik J."/>
            <person name="Repkova J."/>
        </authorList>
    </citation>
    <scope>NUCLEOTIDE SEQUENCE [LARGE SCALE GENOMIC DNA]</scope>
    <source>
        <strain evidence="2">cv. 10/8</strain>
        <tissue evidence="1">Leaf</tissue>
    </source>
</reference>
<name>A0A392QLH0_9FABA</name>
<evidence type="ECO:0008006" key="3">
    <source>
        <dbReference type="Google" id="ProtNLM"/>
    </source>
</evidence>
<accession>A0A392QLH0</accession>
<evidence type="ECO:0000313" key="2">
    <source>
        <dbReference type="Proteomes" id="UP000265520"/>
    </source>
</evidence>
<comment type="caution">
    <text evidence="1">The sequence shown here is derived from an EMBL/GenBank/DDBJ whole genome shotgun (WGS) entry which is preliminary data.</text>
</comment>
<proteinExistence type="predicted"/>
<dbReference type="AlphaFoldDB" id="A0A392QLH0"/>
<protein>
    <recommendedName>
        <fullName evidence="3">Reverse transcriptase zinc-binding domain-containing protein</fullName>
    </recommendedName>
</protein>
<sequence>MKGKTITRKVYKLLREDYPLVNWKTTMYQNMARPRAVSFSEENINHLFFVCTELKLIWQKVLRWLKIDHVPMDWTAELRWITRHSKGKGWKAQLLKSAAAETVYALWKYRNDVCFGNK</sequence>
<keyword evidence="2" id="KW-1185">Reference proteome</keyword>
<dbReference type="Proteomes" id="UP000265520">
    <property type="component" value="Unassembled WGS sequence"/>
</dbReference>